<name>A0A1E7L5W1_9ACTN</name>
<keyword evidence="2" id="KW-0460">Magnesium</keyword>
<dbReference type="Proteomes" id="UP000176005">
    <property type="component" value="Unassembled WGS sequence"/>
</dbReference>
<sequence length="346" mass="36430">MTTTPLTTTPTVAVPAALDAGRELLLPALRDAVRRHLGPEMARLAEYHLGWADSDGNPTSSRGGKLVRPALSLLSARAAHGSAEDGVPAAVAVELVHNFSLLHDDIMDGDATRRGRRTAWTVFGVPPAILGGDAMVTAATSALLEAEAPGARSATASLTAATQRMINGQCSDLAFEQREDVTLEECLRMAGDKTGALLGCACSLGADLLGAEPGLVDRLTAFGEHLGLAFQLVDDLLGVWGAPELTGKQVGADVRVRKKSLPIVAALNAPGAQELRALYFRTEPLDEDDVRRVTDLVERAGGREWAHAEADRQAAAARRSLDFPGIPDGVRDELLDVAGFIVGRQS</sequence>
<dbReference type="GO" id="GO:0046872">
    <property type="term" value="F:metal ion binding"/>
    <property type="evidence" value="ECO:0007669"/>
    <property type="project" value="UniProtKB-KW"/>
</dbReference>
<dbReference type="PANTHER" id="PTHR12001">
    <property type="entry name" value="GERANYLGERANYL PYROPHOSPHATE SYNTHASE"/>
    <property type="match status" value="1"/>
</dbReference>
<dbReference type="GO" id="GO:0008299">
    <property type="term" value="P:isoprenoid biosynthetic process"/>
    <property type="evidence" value="ECO:0007669"/>
    <property type="project" value="InterPro"/>
</dbReference>
<evidence type="ECO:0000256" key="2">
    <source>
        <dbReference type="ARBA" id="ARBA00022842"/>
    </source>
</evidence>
<keyword evidence="1" id="KW-0479">Metal-binding</keyword>
<dbReference type="SFLD" id="SFLDG01017">
    <property type="entry name" value="Polyprenyl_Transferase_Like"/>
    <property type="match status" value="1"/>
</dbReference>
<dbReference type="RefSeq" id="WP_070016942.1">
    <property type="nucleotide sequence ID" value="NZ_LJGW01000220.1"/>
</dbReference>
<evidence type="ECO:0000256" key="1">
    <source>
        <dbReference type="ARBA" id="ARBA00022723"/>
    </source>
</evidence>
<dbReference type="PROSITE" id="PS00723">
    <property type="entry name" value="POLYPRENYL_SYNTHASE_1"/>
    <property type="match status" value="1"/>
</dbReference>
<dbReference type="AlphaFoldDB" id="A0A1E7L5W1"/>
<gene>
    <name evidence="4" type="ORF">AN218_12590</name>
</gene>
<comment type="similarity">
    <text evidence="3">Belongs to the FPP/GGPP synthase family.</text>
</comment>
<evidence type="ECO:0000313" key="5">
    <source>
        <dbReference type="Proteomes" id="UP000176005"/>
    </source>
</evidence>
<proteinExistence type="inferred from homology"/>
<protein>
    <submittedName>
        <fullName evidence="4">Dimethylallyltranstransferase</fullName>
    </submittedName>
</protein>
<dbReference type="Gene3D" id="1.10.600.10">
    <property type="entry name" value="Farnesyl Diphosphate Synthase"/>
    <property type="match status" value="1"/>
</dbReference>
<dbReference type="Pfam" id="PF00348">
    <property type="entry name" value="polyprenyl_synt"/>
    <property type="match status" value="1"/>
</dbReference>
<dbReference type="PROSITE" id="PS00444">
    <property type="entry name" value="POLYPRENYL_SYNTHASE_2"/>
    <property type="match status" value="1"/>
</dbReference>
<dbReference type="PANTHER" id="PTHR12001:SF86">
    <property type="entry name" value="GERANYLGERANYL DIPHOSPHATE SYNTHASE"/>
    <property type="match status" value="1"/>
</dbReference>
<dbReference type="SUPFAM" id="SSF48576">
    <property type="entry name" value="Terpenoid synthases"/>
    <property type="match status" value="1"/>
</dbReference>
<comment type="caution">
    <text evidence="4">The sequence shown here is derived from an EMBL/GenBank/DDBJ whole genome shotgun (WGS) entry which is preliminary data.</text>
</comment>
<reference evidence="4 5" key="1">
    <citation type="journal article" date="2016" name="Front. Microbiol.">
        <title>Comparative Genomics Analysis of Streptomyces Species Reveals Their Adaptation to the Marine Environment and Their Diversity at the Genomic Level.</title>
        <authorList>
            <person name="Tian X."/>
            <person name="Zhang Z."/>
            <person name="Yang T."/>
            <person name="Chen M."/>
            <person name="Li J."/>
            <person name="Chen F."/>
            <person name="Yang J."/>
            <person name="Li W."/>
            <person name="Zhang B."/>
            <person name="Zhang Z."/>
            <person name="Wu J."/>
            <person name="Zhang C."/>
            <person name="Long L."/>
            <person name="Xiao J."/>
        </authorList>
    </citation>
    <scope>NUCLEOTIDE SEQUENCE [LARGE SCALE GENOMIC DNA]</scope>
    <source>
        <strain evidence="4 5">SCSIO 10429</strain>
    </source>
</reference>
<dbReference type="InterPro" id="IPR008949">
    <property type="entry name" value="Isoprenoid_synthase_dom_sf"/>
</dbReference>
<dbReference type="EMBL" id="LJGW01000220">
    <property type="protein sequence ID" value="OEV11501.1"/>
    <property type="molecule type" value="Genomic_DNA"/>
</dbReference>
<dbReference type="InterPro" id="IPR033749">
    <property type="entry name" value="Polyprenyl_synt_CS"/>
</dbReference>
<accession>A0A1E7L5W1</accession>
<dbReference type="SFLD" id="SFLDS00005">
    <property type="entry name" value="Isoprenoid_Synthase_Type_I"/>
    <property type="match status" value="1"/>
</dbReference>
<dbReference type="GO" id="GO:0004659">
    <property type="term" value="F:prenyltransferase activity"/>
    <property type="evidence" value="ECO:0007669"/>
    <property type="project" value="InterPro"/>
</dbReference>
<dbReference type="CDD" id="cd00685">
    <property type="entry name" value="Trans_IPPS_HT"/>
    <property type="match status" value="1"/>
</dbReference>
<dbReference type="PATRIC" id="fig|518642.10.peg.2943"/>
<keyword evidence="5" id="KW-1185">Reference proteome</keyword>
<dbReference type="InterPro" id="IPR000092">
    <property type="entry name" value="Polyprenyl_synt"/>
</dbReference>
<keyword evidence="3 4" id="KW-0808">Transferase</keyword>
<organism evidence="4 5">
    <name type="scientific">Streptomyces nanshensis</name>
    <dbReference type="NCBI Taxonomy" id="518642"/>
    <lineage>
        <taxon>Bacteria</taxon>
        <taxon>Bacillati</taxon>
        <taxon>Actinomycetota</taxon>
        <taxon>Actinomycetes</taxon>
        <taxon>Kitasatosporales</taxon>
        <taxon>Streptomycetaceae</taxon>
        <taxon>Streptomyces</taxon>
    </lineage>
</organism>
<evidence type="ECO:0000313" key="4">
    <source>
        <dbReference type="EMBL" id="OEV11501.1"/>
    </source>
</evidence>
<evidence type="ECO:0000256" key="3">
    <source>
        <dbReference type="RuleBase" id="RU004466"/>
    </source>
</evidence>